<dbReference type="GO" id="GO:0043190">
    <property type="term" value="C:ATP-binding cassette (ABC) transporter complex"/>
    <property type="evidence" value="ECO:0007669"/>
    <property type="project" value="InterPro"/>
</dbReference>
<evidence type="ECO:0000256" key="4">
    <source>
        <dbReference type="ARBA" id="ARBA00022475"/>
    </source>
</evidence>
<proteinExistence type="inferred from homology"/>
<reference evidence="10 11" key="1">
    <citation type="submission" date="2019-04" db="EMBL/GenBank/DDBJ databases">
        <title>Complete genome sequence of Agrobacterium tumefaciens CFBP5877.</title>
        <authorList>
            <person name="Huang Y.-Y."/>
            <person name="Chiang H.-Y."/>
            <person name="Chou L."/>
            <person name="Lai E.-M."/>
            <person name="Kuo C.-H."/>
        </authorList>
    </citation>
    <scope>NUCLEOTIDE SEQUENCE [LARGE SCALE GENOMIC DNA]</scope>
    <source>
        <strain evidence="10 11">CFBP5877</strain>
    </source>
</reference>
<dbReference type="GO" id="GO:0006865">
    <property type="term" value="P:amino acid transport"/>
    <property type="evidence" value="ECO:0007669"/>
    <property type="project" value="TreeGrafter"/>
</dbReference>
<evidence type="ECO:0000256" key="3">
    <source>
        <dbReference type="ARBA" id="ARBA00022448"/>
    </source>
</evidence>
<name>A0AAE6EEE1_AGRTU</name>
<dbReference type="Proteomes" id="UP000298579">
    <property type="component" value="Chromosome circular"/>
</dbReference>
<feature type="transmembrane region" description="Helical" evidence="8">
    <location>
        <begin position="69"/>
        <end position="87"/>
    </location>
</feature>
<dbReference type="AlphaFoldDB" id="A0AAE6EEE1"/>
<dbReference type="GO" id="GO:0022857">
    <property type="term" value="F:transmembrane transporter activity"/>
    <property type="evidence" value="ECO:0007669"/>
    <property type="project" value="InterPro"/>
</dbReference>
<dbReference type="RefSeq" id="WP_080825187.1">
    <property type="nucleotide sequence ID" value="NZ_CP039888.1"/>
</dbReference>
<dbReference type="PANTHER" id="PTHR30614:SF35">
    <property type="entry name" value="ABC TRANSPORTER PERMEASE PROTEIN"/>
    <property type="match status" value="1"/>
</dbReference>
<comment type="subcellular location">
    <subcellularLocation>
        <location evidence="1">Cell inner membrane</location>
        <topology evidence="1">Multi-pass membrane protein</topology>
    </subcellularLocation>
    <subcellularLocation>
        <location evidence="8">Cell membrane</location>
        <topology evidence="8">Multi-pass membrane protein</topology>
    </subcellularLocation>
</comment>
<feature type="domain" description="ABC transmembrane type-1" evidence="9">
    <location>
        <begin position="21"/>
        <end position="209"/>
    </location>
</feature>
<evidence type="ECO:0000259" key="9">
    <source>
        <dbReference type="PROSITE" id="PS50928"/>
    </source>
</evidence>
<dbReference type="PROSITE" id="PS50928">
    <property type="entry name" value="ABC_TM1"/>
    <property type="match status" value="1"/>
</dbReference>
<keyword evidence="5 8" id="KW-0812">Transmembrane</keyword>
<dbReference type="PANTHER" id="PTHR30614">
    <property type="entry name" value="MEMBRANE COMPONENT OF AMINO ACID ABC TRANSPORTER"/>
    <property type="match status" value="1"/>
</dbReference>
<evidence type="ECO:0000256" key="6">
    <source>
        <dbReference type="ARBA" id="ARBA00022989"/>
    </source>
</evidence>
<dbReference type="Gene3D" id="1.10.3720.10">
    <property type="entry name" value="MetI-like"/>
    <property type="match status" value="1"/>
</dbReference>
<evidence type="ECO:0000256" key="2">
    <source>
        <dbReference type="ARBA" id="ARBA00010072"/>
    </source>
</evidence>
<feature type="transmembrane region" description="Helical" evidence="8">
    <location>
        <begin position="190"/>
        <end position="217"/>
    </location>
</feature>
<dbReference type="CDD" id="cd06261">
    <property type="entry name" value="TM_PBP2"/>
    <property type="match status" value="1"/>
</dbReference>
<evidence type="ECO:0000256" key="5">
    <source>
        <dbReference type="ARBA" id="ARBA00022692"/>
    </source>
</evidence>
<dbReference type="InterPro" id="IPR010065">
    <property type="entry name" value="AA_ABC_transptr_permease_3TM"/>
</dbReference>
<dbReference type="Pfam" id="PF00528">
    <property type="entry name" value="BPD_transp_1"/>
    <property type="match status" value="1"/>
</dbReference>
<dbReference type="InterPro" id="IPR035906">
    <property type="entry name" value="MetI-like_sf"/>
</dbReference>
<dbReference type="SUPFAM" id="SSF161098">
    <property type="entry name" value="MetI-like"/>
    <property type="match status" value="1"/>
</dbReference>
<protein>
    <submittedName>
        <fullName evidence="10">Amino acid ABC transporter permease</fullName>
    </submittedName>
</protein>
<dbReference type="EMBL" id="CP039897">
    <property type="protein sequence ID" value="QCL78620.1"/>
    <property type="molecule type" value="Genomic_DNA"/>
</dbReference>
<keyword evidence="4" id="KW-1003">Cell membrane</keyword>
<evidence type="ECO:0000313" key="11">
    <source>
        <dbReference type="Proteomes" id="UP000298579"/>
    </source>
</evidence>
<evidence type="ECO:0000256" key="8">
    <source>
        <dbReference type="RuleBase" id="RU363032"/>
    </source>
</evidence>
<dbReference type="InterPro" id="IPR043429">
    <property type="entry name" value="ArtM/GltK/GlnP/TcyL/YhdX-like"/>
</dbReference>
<gene>
    <name evidence="10" type="ORF">CFBP5877_05725</name>
</gene>
<evidence type="ECO:0000313" key="10">
    <source>
        <dbReference type="EMBL" id="QCL78620.1"/>
    </source>
</evidence>
<comment type="similarity">
    <text evidence="2">Belongs to the binding-protein-dependent transport system permease family. HisMQ subfamily.</text>
</comment>
<dbReference type="NCBIfam" id="TIGR01726">
    <property type="entry name" value="HEQRo_perm_3TM"/>
    <property type="match status" value="1"/>
</dbReference>
<feature type="transmembrane region" description="Helical" evidence="8">
    <location>
        <begin position="147"/>
        <end position="170"/>
    </location>
</feature>
<evidence type="ECO:0000256" key="1">
    <source>
        <dbReference type="ARBA" id="ARBA00004429"/>
    </source>
</evidence>
<sequence>MNFSLHFEAVFAESDMIWRGIMLTIGLSATAIVLGTMIAVALVAMRSLGNGAIRFGVDSYVELLRNTPFLVQLFMVFFGLPLVGFRMSGTQAALFAMTLNLSAYATEIIRAGVESIHRSQVEAGLSLSLSRLQVFRYVVMKPAFAKIWPALSSQFVLMLLASSICSFISVPELSGAASIIEQRTFRSFETYIVVTVIYLLLALALKIILAWLGHWLFRRRVTVLSAMTVKEGIA</sequence>
<keyword evidence="3 8" id="KW-0813">Transport</keyword>
<keyword evidence="7 8" id="KW-0472">Membrane</keyword>
<keyword evidence="6 8" id="KW-1133">Transmembrane helix</keyword>
<evidence type="ECO:0000256" key="7">
    <source>
        <dbReference type="ARBA" id="ARBA00023136"/>
    </source>
</evidence>
<organism evidence="10 11">
    <name type="scientific">Agrobacterium tumefaciens</name>
    <dbReference type="NCBI Taxonomy" id="358"/>
    <lineage>
        <taxon>Bacteria</taxon>
        <taxon>Pseudomonadati</taxon>
        <taxon>Pseudomonadota</taxon>
        <taxon>Alphaproteobacteria</taxon>
        <taxon>Hyphomicrobiales</taxon>
        <taxon>Rhizobiaceae</taxon>
        <taxon>Rhizobium/Agrobacterium group</taxon>
        <taxon>Agrobacterium</taxon>
        <taxon>Agrobacterium tumefaciens complex</taxon>
    </lineage>
</organism>
<feature type="transmembrane region" description="Helical" evidence="8">
    <location>
        <begin position="21"/>
        <end position="49"/>
    </location>
</feature>
<dbReference type="InterPro" id="IPR000515">
    <property type="entry name" value="MetI-like"/>
</dbReference>
<accession>A0AAE6EEE1</accession>